<evidence type="ECO:0000313" key="2">
    <source>
        <dbReference type="Proteomes" id="UP000305067"/>
    </source>
</evidence>
<proteinExistence type="predicted"/>
<evidence type="ECO:0000313" key="1">
    <source>
        <dbReference type="EMBL" id="TFL03513.1"/>
    </source>
</evidence>
<sequence>MAASPATAPLDSVLSSTFEAAVHILNDNITETEEYRVGRVGTAYIEVLCTALQEVVNTPDYPSQLLQHHTRLTIEVILWVLQFEDKATLVAMKISTNLSEVGPNTIQASSSTFMPSLIMLAKGIYPLVHGVEHQEKMYAVLREPIFLRCIFLWEAIRRIRKLPHRAIGA</sequence>
<organism evidence="1 2">
    <name type="scientific">Pterulicium gracile</name>
    <dbReference type="NCBI Taxonomy" id="1884261"/>
    <lineage>
        <taxon>Eukaryota</taxon>
        <taxon>Fungi</taxon>
        <taxon>Dikarya</taxon>
        <taxon>Basidiomycota</taxon>
        <taxon>Agaricomycotina</taxon>
        <taxon>Agaricomycetes</taxon>
        <taxon>Agaricomycetidae</taxon>
        <taxon>Agaricales</taxon>
        <taxon>Pleurotineae</taxon>
        <taxon>Pterulaceae</taxon>
        <taxon>Pterulicium</taxon>
    </lineage>
</organism>
<accession>A0A5C3QNG5</accession>
<gene>
    <name evidence="1" type="ORF">BDV98DRAFT_564338</name>
</gene>
<dbReference type="EMBL" id="ML178820">
    <property type="protein sequence ID" value="TFL03513.1"/>
    <property type="molecule type" value="Genomic_DNA"/>
</dbReference>
<keyword evidence="2" id="KW-1185">Reference proteome</keyword>
<name>A0A5C3QNG5_9AGAR</name>
<dbReference type="AlphaFoldDB" id="A0A5C3QNG5"/>
<dbReference type="Proteomes" id="UP000305067">
    <property type="component" value="Unassembled WGS sequence"/>
</dbReference>
<reference evidence="1 2" key="1">
    <citation type="journal article" date="2019" name="Nat. Ecol. Evol.">
        <title>Megaphylogeny resolves global patterns of mushroom evolution.</title>
        <authorList>
            <person name="Varga T."/>
            <person name="Krizsan K."/>
            <person name="Foldi C."/>
            <person name="Dima B."/>
            <person name="Sanchez-Garcia M."/>
            <person name="Sanchez-Ramirez S."/>
            <person name="Szollosi G.J."/>
            <person name="Szarkandi J.G."/>
            <person name="Papp V."/>
            <person name="Albert L."/>
            <person name="Andreopoulos W."/>
            <person name="Angelini C."/>
            <person name="Antonin V."/>
            <person name="Barry K.W."/>
            <person name="Bougher N.L."/>
            <person name="Buchanan P."/>
            <person name="Buyck B."/>
            <person name="Bense V."/>
            <person name="Catcheside P."/>
            <person name="Chovatia M."/>
            <person name="Cooper J."/>
            <person name="Damon W."/>
            <person name="Desjardin D."/>
            <person name="Finy P."/>
            <person name="Geml J."/>
            <person name="Haridas S."/>
            <person name="Hughes K."/>
            <person name="Justo A."/>
            <person name="Karasinski D."/>
            <person name="Kautmanova I."/>
            <person name="Kiss B."/>
            <person name="Kocsube S."/>
            <person name="Kotiranta H."/>
            <person name="LaButti K.M."/>
            <person name="Lechner B.E."/>
            <person name="Liimatainen K."/>
            <person name="Lipzen A."/>
            <person name="Lukacs Z."/>
            <person name="Mihaltcheva S."/>
            <person name="Morgado L.N."/>
            <person name="Niskanen T."/>
            <person name="Noordeloos M.E."/>
            <person name="Ohm R.A."/>
            <person name="Ortiz-Santana B."/>
            <person name="Ovrebo C."/>
            <person name="Racz N."/>
            <person name="Riley R."/>
            <person name="Savchenko A."/>
            <person name="Shiryaev A."/>
            <person name="Soop K."/>
            <person name="Spirin V."/>
            <person name="Szebenyi C."/>
            <person name="Tomsovsky M."/>
            <person name="Tulloss R.E."/>
            <person name="Uehling J."/>
            <person name="Grigoriev I.V."/>
            <person name="Vagvolgyi C."/>
            <person name="Papp T."/>
            <person name="Martin F.M."/>
            <person name="Miettinen O."/>
            <person name="Hibbett D.S."/>
            <person name="Nagy L.G."/>
        </authorList>
    </citation>
    <scope>NUCLEOTIDE SEQUENCE [LARGE SCALE GENOMIC DNA]</scope>
    <source>
        <strain evidence="1 2">CBS 309.79</strain>
    </source>
</reference>
<protein>
    <submittedName>
        <fullName evidence="1">Uncharacterized protein</fullName>
    </submittedName>
</protein>